<dbReference type="Proteomes" id="UP001151760">
    <property type="component" value="Unassembled WGS sequence"/>
</dbReference>
<accession>A0ABQ5JEQ2</accession>
<protein>
    <submittedName>
        <fullName evidence="1">Uncharacterized protein</fullName>
    </submittedName>
</protein>
<keyword evidence="2" id="KW-1185">Reference proteome</keyword>
<dbReference type="EMBL" id="BQNB010021739">
    <property type="protein sequence ID" value="GJU09569.1"/>
    <property type="molecule type" value="Genomic_DNA"/>
</dbReference>
<name>A0ABQ5JEQ2_9ASTR</name>
<comment type="caution">
    <text evidence="1">The sequence shown here is derived from an EMBL/GenBank/DDBJ whole genome shotgun (WGS) entry which is preliminary data.</text>
</comment>
<sequence length="146" mass="16007">MEVASFYTLNCRVPPLTQSPVVEHLPEINAGVTTSTAMSINSLEDAILRHTHTPVPLRHIASKDSAPPRATPEVQKANISDTPTVPIHPAPGIVKISRRLRNCLIYKRRSALKNANSVTCDVTPNSETARNQKYKLKVLLLGLVLL</sequence>
<reference evidence="1" key="2">
    <citation type="submission" date="2022-01" db="EMBL/GenBank/DDBJ databases">
        <authorList>
            <person name="Yamashiro T."/>
            <person name="Shiraishi A."/>
            <person name="Satake H."/>
            <person name="Nakayama K."/>
        </authorList>
    </citation>
    <scope>NUCLEOTIDE SEQUENCE</scope>
</reference>
<gene>
    <name evidence="1" type="ORF">Tco_1131965</name>
</gene>
<evidence type="ECO:0000313" key="2">
    <source>
        <dbReference type="Proteomes" id="UP001151760"/>
    </source>
</evidence>
<reference evidence="1" key="1">
    <citation type="journal article" date="2022" name="Int. J. Mol. Sci.">
        <title>Draft Genome of Tanacetum Coccineum: Genomic Comparison of Closely Related Tanacetum-Family Plants.</title>
        <authorList>
            <person name="Yamashiro T."/>
            <person name="Shiraishi A."/>
            <person name="Nakayama K."/>
            <person name="Satake H."/>
        </authorList>
    </citation>
    <scope>NUCLEOTIDE SEQUENCE</scope>
</reference>
<organism evidence="1 2">
    <name type="scientific">Tanacetum coccineum</name>
    <dbReference type="NCBI Taxonomy" id="301880"/>
    <lineage>
        <taxon>Eukaryota</taxon>
        <taxon>Viridiplantae</taxon>
        <taxon>Streptophyta</taxon>
        <taxon>Embryophyta</taxon>
        <taxon>Tracheophyta</taxon>
        <taxon>Spermatophyta</taxon>
        <taxon>Magnoliopsida</taxon>
        <taxon>eudicotyledons</taxon>
        <taxon>Gunneridae</taxon>
        <taxon>Pentapetalae</taxon>
        <taxon>asterids</taxon>
        <taxon>campanulids</taxon>
        <taxon>Asterales</taxon>
        <taxon>Asteraceae</taxon>
        <taxon>Asteroideae</taxon>
        <taxon>Anthemideae</taxon>
        <taxon>Anthemidinae</taxon>
        <taxon>Tanacetum</taxon>
    </lineage>
</organism>
<evidence type="ECO:0000313" key="1">
    <source>
        <dbReference type="EMBL" id="GJU09569.1"/>
    </source>
</evidence>
<proteinExistence type="predicted"/>